<dbReference type="GO" id="GO:0016810">
    <property type="term" value="F:hydrolase activity, acting on carbon-nitrogen (but not peptide) bonds"/>
    <property type="evidence" value="ECO:0007669"/>
    <property type="project" value="InterPro"/>
</dbReference>
<dbReference type="HOGENOM" id="CLU_021264_12_0_9"/>
<dbReference type="Pfam" id="PF01522">
    <property type="entry name" value="Polysacc_deac_1"/>
    <property type="match status" value="1"/>
</dbReference>
<dbReference type="KEGG" id="hmo:HM1_2620"/>
<dbReference type="PANTHER" id="PTHR10587">
    <property type="entry name" value="GLYCOSYL TRANSFERASE-RELATED"/>
    <property type="match status" value="1"/>
</dbReference>
<feature type="region of interest" description="Disordered" evidence="1">
    <location>
        <begin position="44"/>
        <end position="123"/>
    </location>
</feature>
<dbReference type="STRING" id="498761.HM1_2620"/>
<dbReference type="OrthoDB" id="9812065at2"/>
<dbReference type="InterPro" id="IPR014235">
    <property type="entry name" value="Spore_PdaA"/>
</dbReference>
<proteinExistence type="predicted"/>
<evidence type="ECO:0000313" key="4">
    <source>
        <dbReference type="EMBL" id="ABZ85149.1"/>
    </source>
</evidence>
<keyword evidence="2" id="KW-0812">Transmembrane</keyword>
<dbReference type="InterPro" id="IPR050248">
    <property type="entry name" value="Polysacc_deacetylase_ArnD"/>
</dbReference>
<feature type="compositionally biased region" description="Low complexity" evidence="1">
    <location>
        <begin position="56"/>
        <end position="65"/>
    </location>
</feature>
<dbReference type="Proteomes" id="UP000008550">
    <property type="component" value="Chromosome"/>
</dbReference>
<gene>
    <name evidence="4" type="ORF">HM1_2620</name>
</gene>
<dbReference type="PANTHER" id="PTHR10587:SF78">
    <property type="entry name" value="PEPTIDOGLYCAN-N-ACETYLMURAMIC ACID DEACETYLASE PDAA"/>
    <property type="match status" value="1"/>
</dbReference>
<dbReference type="GO" id="GO:0005975">
    <property type="term" value="P:carbohydrate metabolic process"/>
    <property type="evidence" value="ECO:0007669"/>
    <property type="project" value="InterPro"/>
</dbReference>
<keyword evidence="2" id="KW-0472">Membrane</keyword>
<feature type="compositionally biased region" description="Basic and acidic residues" evidence="1">
    <location>
        <begin position="76"/>
        <end position="87"/>
    </location>
</feature>
<dbReference type="InterPro" id="IPR002509">
    <property type="entry name" value="NODB_dom"/>
</dbReference>
<dbReference type="PROSITE" id="PS51677">
    <property type="entry name" value="NODB"/>
    <property type="match status" value="1"/>
</dbReference>
<protein>
    <submittedName>
        <fullName evidence="4">Polysaccharide deacetylase</fullName>
    </submittedName>
</protein>
<reference evidence="4 5" key="1">
    <citation type="journal article" date="2008" name="J. Bacteriol.">
        <title>The genome of Heliobacterium modesticaldum, a phototrophic representative of the Firmicutes containing the simplest photosynthetic apparatus.</title>
        <authorList>
            <person name="Sattley W.M."/>
            <person name="Madigan M.T."/>
            <person name="Swingley W.D."/>
            <person name="Cheung P.C."/>
            <person name="Clocksin K.M."/>
            <person name="Conrad A.L."/>
            <person name="Dejesa L.C."/>
            <person name="Honchak B.M."/>
            <person name="Jung D.O."/>
            <person name="Karbach L.E."/>
            <person name="Kurdoglu A."/>
            <person name="Lahiri S."/>
            <person name="Mastrian S.D."/>
            <person name="Page L.E."/>
            <person name="Taylor H.L."/>
            <person name="Wang Z.T."/>
            <person name="Raymond J."/>
            <person name="Chen M."/>
            <person name="Blankenship R.E."/>
            <person name="Touchman J.W."/>
        </authorList>
    </citation>
    <scope>NUCLEOTIDE SEQUENCE [LARGE SCALE GENOMIC DNA]</scope>
    <source>
        <strain evidence="5">ATCC 51547 / Ice1</strain>
    </source>
</reference>
<keyword evidence="2" id="KW-1133">Transmembrane helix</keyword>
<accession>B0TBD6</accession>
<evidence type="ECO:0000313" key="5">
    <source>
        <dbReference type="Proteomes" id="UP000008550"/>
    </source>
</evidence>
<dbReference type="EMBL" id="CP000930">
    <property type="protein sequence ID" value="ABZ85149.1"/>
    <property type="molecule type" value="Genomic_DNA"/>
</dbReference>
<organism evidence="4 5">
    <name type="scientific">Heliobacterium modesticaldum (strain ATCC 51547 / Ice1)</name>
    <dbReference type="NCBI Taxonomy" id="498761"/>
    <lineage>
        <taxon>Bacteria</taxon>
        <taxon>Bacillati</taxon>
        <taxon>Bacillota</taxon>
        <taxon>Clostridia</taxon>
        <taxon>Eubacteriales</taxon>
        <taxon>Heliobacteriaceae</taxon>
        <taxon>Heliomicrobium</taxon>
    </lineage>
</organism>
<feature type="domain" description="NodB homology" evidence="3">
    <location>
        <begin position="156"/>
        <end position="336"/>
    </location>
</feature>
<dbReference type="eggNOG" id="COG0726">
    <property type="taxonomic scope" value="Bacteria"/>
</dbReference>
<dbReference type="AlphaFoldDB" id="B0TBD6"/>
<dbReference type="InterPro" id="IPR011330">
    <property type="entry name" value="Glyco_hydro/deAcase_b/a-brl"/>
</dbReference>
<sequence>MSQGVAGGFLKGKYAMKDKNLTIVAVLVLIGGIAAGLFTLEQTRASAPTSPPSPVKTPATATAGTKDAKTSPALSETDKTNGEKKSDTLPQAFLQSSPEKIDTLPKASGSSTKGMTGPQDWWIPRHETGVAPQWPRSMIGAIEAYNPVYRIPSEEKTLYLTFDEGYENGFTPRILATLSQAKVPATFFVTGQFIDTHPELVRDMGLRGFGVGNHTQTHPDMTKLSAERQKAELMKVSEAIKNLTGRQPNYYRPPMGRFDAASVAIAHELGLTTTFWSIAYRDWEVDKQIGPDKALLQVMKQIHPGAVILLHAVSQDNTEMLPRFIEECRAQGYIFKALPGEPSPR</sequence>
<dbReference type="GO" id="GO:0016020">
    <property type="term" value="C:membrane"/>
    <property type="evidence" value="ECO:0007669"/>
    <property type="project" value="TreeGrafter"/>
</dbReference>
<dbReference type="CDD" id="cd10948">
    <property type="entry name" value="CE4_BsPdaA_like"/>
    <property type="match status" value="1"/>
</dbReference>
<name>B0TBD6_HELMI</name>
<keyword evidence="5" id="KW-1185">Reference proteome</keyword>
<evidence type="ECO:0000256" key="1">
    <source>
        <dbReference type="SAM" id="MobiDB-lite"/>
    </source>
</evidence>
<evidence type="ECO:0000256" key="2">
    <source>
        <dbReference type="SAM" id="Phobius"/>
    </source>
</evidence>
<feature type="transmembrane region" description="Helical" evidence="2">
    <location>
        <begin position="21"/>
        <end position="40"/>
    </location>
</feature>
<evidence type="ECO:0000259" key="3">
    <source>
        <dbReference type="PROSITE" id="PS51677"/>
    </source>
</evidence>
<dbReference type="Gene3D" id="3.20.20.370">
    <property type="entry name" value="Glycoside hydrolase/deacetylase"/>
    <property type="match status" value="1"/>
</dbReference>
<dbReference type="SUPFAM" id="SSF88713">
    <property type="entry name" value="Glycoside hydrolase/deacetylase"/>
    <property type="match status" value="1"/>
</dbReference>